<dbReference type="AlphaFoldDB" id="A0A1N7L133"/>
<sequence length="152" mass="17728">MSITIHFGGQLASLKDLDALLSFTTYYAEEHDWSFSALKEDSQTQLQPWEKGISLQAHPEVEPLHIYFDDSLTLSTFCKTQFGGVEAHLEIIAFLHAIEDFFQDFWVEDEGDYWKTNDQLLLKSKIDFVAQILDDIDKSIKEQKDENKWKYN</sequence>
<evidence type="ECO:0000313" key="2">
    <source>
        <dbReference type="Proteomes" id="UP000185839"/>
    </source>
</evidence>
<proteinExistence type="predicted"/>
<dbReference type="OrthoDB" id="8073112at2"/>
<organism evidence="1 2">
    <name type="scientific">Kaistella chaponensis</name>
    <dbReference type="NCBI Taxonomy" id="713588"/>
    <lineage>
        <taxon>Bacteria</taxon>
        <taxon>Pseudomonadati</taxon>
        <taxon>Bacteroidota</taxon>
        <taxon>Flavobacteriia</taxon>
        <taxon>Flavobacteriales</taxon>
        <taxon>Weeksellaceae</taxon>
        <taxon>Chryseobacterium group</taxon>
        <taxon>Kaistella</taxon>
    </lineage>
</organism>
<dbReference type="EMBL" id="FTOI01000004">
    <property type="protein sequence ID" value="SIS67555.1"/>
    <property type="molecule type" value="Genomic_DNA"/>
</dbReference>
<accession>A0A1N7L133</accession>
<dbReference type="RefSeq" id="WP_076386249.1">
    <property type="nucleotide sequence ID" value="NZ_FTOI01000004.1"/>
</dbReference>
<gene>
    <name evidence="1" type="ORF">SAMN05421789_104123</name>
</gene>
<name>A0A1N7L133_9FLAO</name>
<keyword evidence="2" id="KW-1185">Reference proteome</keyword>
<evidence type="ECO:0000313" key="1">
    <source>
        <dbReference type="EMBL" id="SIS67555.1"/>
    </source>
</evidence>
<dbReference type="Proteomes" id="UP000185839">
    <property type="component" value="Unassembled WGS sequence"/>
</dbReference>
<protein>
    <submittedName>
        <fullName evidence="1">Uncharacterized protein</fullName>
    </submittedName>
</protein>
<reference evidence="2" key="1">
    <citation type="submission" date="2017-01" db="EMBL/GenBank/DDBJ databases">
        <authorList>
            <person name="Varghese N."/>
            <person name="Submissions S."/>
        </authorList>
    </citation>
    <scope>NUCLEOTIDE SEQUENCE [LARGE SCALE GENOMIC DNA]</scope>
    <source>
        <strain evidence="2">DSM 23145</strain>
    </source>
</reference>